<gene>
    <name evidence="1" type="ORF">QD47_24280</name>
</gene>
<keyword evidence="2" id="KW-1185">Reference proteome</keyword>
<comment type="caution">
    <text evidence="1">The sequence shown here is derived from an EMBL/GenBank/DDBJ whole genome shotgun (WGS) entry which is preliminary data.</text>
</comment>
<accession>A0A0D7WVE7</accession>
<reference evidence="1 2" key="1">
    <citation type="submission" date="2014-11" db="EMBL/GenBank/DDBJ databases">
        <title>Draft Genome Sequences of Paenibacillus polymyxa NRRL B-30509 and Paenibacillus terrae NRRL B-30644, Strains from a Poultry Environment that Produce Tridecaptin A and Paenicidins.</title>
        <authorList>
            <person name="van Belkum M.J."/>
            <person name="Lohans C.T."/>
            <person name="Vederas J.C."/>
        </authorList>
    </citation>
    <scope>NUCLEOTIDE SEQUENCE [LARGE SCALE GENOMIC DNA]</scope>
    <source>
        <strain evidence="1 2">NRRL B-30644</strain>
    </source>
</reference>
<protein>
    <submittedName>
        <fullName evidence="1">Uncharacterized protein</fullName>
    </submittedName>
</protein>
<dbReference type="EMBL" id="JTHP01000066">
    <property type="protein sequence ID" value="KJD43140.1"/>
    <property type="molecule type" value="Genomic_DNA"/>
</dbReference>
<dbReference type="AlphaFoldDB" id="A0A0D7WVE7"/>
<sequence length="63" mass="7260">MTYARSELFTNRSQYDILVMGGKWNGKEPLDKGKGLVLLKYIRGSRMVNSPLISMVVFIFLLY</sequence>
<dbReference type="PATRIC" id="fig|159743.3.peg.5372"/>
<evidence type="ECO:0000313" key="1">
    <source>
        <dbReference type="EMBL" id="KJD43140.1"/>
    </source>
</evidence>
<name>A0A0D7WVE7_9BACL</name>
<organism evidence="1 2">
    <name type="scientific">Paenibacillus terrae</name>
    <dbReference type="NCBI Taxonomy" id="159743"/>
    <lineage>
        <taxon>Bacteria</taxon>
        <taxon>Bacillati</taxon>
        <taxon>Bacillota</taxon>
        <taxon>Bacilli</taxon>
        <taxon>Bacillales</taxon>
        <taxon>Paenibacillaceae</taxon>
        <taxon>Paenibacillus</taxon>
    </lineage>
</organism>
<evidence type="ECO:0000313" key="2">
    <source>
        <dbReference type="Proteomes" id="UP000032534"/>
    </source>
</evidence>
<dbReference type="Proteomes" id="UP000032534">
    <property type="component" value="Unassembled WGS sequence"/>
</dbReference>
<proteinExistence type="predicted"/>